<dbReference type="Gene3D" id="1.50.10.20">
    <property type="match status" value="2"/>
</dbReference>
<dbReference type="PhylomeDB" id="A0A0A2IL23"/>
<dbReference type="Pfam" id="PF13249">
    <property type="entry name" value="SQHop_cyclase_N"/>
    <property type="match status" value="1"/>
</dbReference>
<keyword evidence="2" id="KW-0413">Isomerase</keyword>
<dbReference type="InterPro" id="IPR023213">
    <property type="entry name" value="CAT-like_dom_sf"/>
</dbReference>
<dbReference type="InterPro" id="IPR032696">
    <property type="entry name" value="SQ_cyclase_C"/>
</dbReference>
<dbReference type="VEuPathDB" id="FungiDB:PEXP_093300"/>
<dbReference type="GO" id="GO:0005811">
    <property type="term" value="C:lipid droplet"/>
    <property type="evidence" value="ECO:0007669"/>
    <property type="project" value="InterPro"/>
</dbReference>
<dbReference type="NCBIfam" id="TIGR01787">
    <property type="entry name" value="squalene_cyclas"/>
    <property type="match status" value="1"/>
</dbReference>
<reference evidence="5 6" key="1">
    <citation type="journal article" date="2015" name="Mol. Plant Microbe Interact.">
        <title>Genome, transcriptome, and functional analyses of Penicillium expansum provide new insights into secondary metabolism and pathogenicity.</title>
        <authorList>
            <person name="Ballester A.R."/>
            <person name="Marcet-Houben M."/>
            <person name="Levin E."/>
            <person name="Sela N."/>
            <person name="Selma-Lazaro C."/>
            <person name="Carmona L."/>
            <person name="Wisniewski M."/>
            <person name="Droby S."/>
            <person name="Gonzalez-Candelas L."/>
            <person name="Gabaldon T."/>
        </authorList>
    </citation>
    <scope>NUCLEOTIDE SEQUENCE [LARGE SCALE GENOMIC DNA]</scope>
    <source>
        <strain evidence="5 6">MD-8</strain>
    </source>
</reference>
<evidence type="ECO:0000256" key="2">
    <source>
        <dbReference type="ARBA" id="ARBA00023235"/>
    </source>
</evidence>
<dbReference type="SUPFAM" id="SSF48239">
    <property type="entry name" value="Terpenoid cyclases/Protein prenyltransferases"/>
    <property type="match status" value="2"/>
</dbReference>
<dbReference type="InterPro" id="IPR008930">
    <property type="entry name" value="Terpenoid_cyclase/PrenylTrfase"/>
</dbReference>
<dbReference type="Proteomes" id="UP000030143">
    <property type="component" value="Unassembled WGS sequence"/>
</dbReference>
<proteinExistence type="predicted"/>
<evidence type="ECO:0000259" key="3">
    <source>
        <dbReference type="Pfam" id="PF13243"/>
    </source>
</evidence>
<dbReference type="Pfam" id="PF13243">
    <property type="entry name" value="SQHop_cyclase_C"/>
    <property type="match status" value="1"/>
</dbReference>
<evidence type="ECO:0000313" key="5">
    <source>
        <dbReference type="EMBL" id="KGO51925.1"/>
    </source>
</evidence>
<keyword evidence="1" id="KW-0677">Repeat</keyword>
<keyword evidence="5" id="KW-0808">Transferase</keyword>
<evidence type="ECO:0000313" key="6">
    <source>
        <dbReference type="Proteomes" id="UP000030143"/>
    </source>
</evidence>
<dbReference type="AlphaFoldDB" id="A0A0A2IL23"/>
<dbReference type="EMBL" id="JQFZ01000275">
    <property type="protein sequence ID" value="KGO51925.1"/>
    <property type="molecule type" value="Genomic_DNA"/>
</dbReference>
<dbReference type="InterPro" id="IPR018333">
    <property type="entry name" value="Squalene_cyclase"/>
</dbReference>
<gene>
    <name evidence="5" type="ORF">PEX2_063870</name>
</gene>
<comment type="caution">
    <text evidence="5">The sequence shown here is derived from an EMBL/GenBank/DDBJ whole genome shotgun (WGS) entry which is preliminary data.</text>
</comment>
<sequence>MMNMNLTNAVPEDKIHSGHLASQVEHALKLSRDYANGSVHSDGHWCGELRSNVTITAEYIFLRQALGLDMKADSAAYCRHILSEQNEDGSWGLAPEHPGDVSTTTEAYMALKILGLDSSHVVMRRARQFVLKSGGIEKVRVFTRIFLATFGLFPWDGVPQLPVELILLPSICLINIYTFASWARGTIAPLLLICHHQPIFPLPNGKFAKNDYLDELWLDATNKNVSYGLPLLSLLFEGDLPGVAFTCMDKLLYWLNGLRSVPVLRSYARRKCLKWILDRQEVTGDWAGIFPPMHGSVFAFILEGYKINDDPVRLGIQAIENFAWEDERGKRIQACISPVWDTALMSIALSDAMTPDRHVVEQAITWIRNRQLIVPYGDWCVYRPGLPPGGFSFEYKNTWYPDVDDTAAVILAQIKHDVESIGSDSVIAAAMWIVGMQNPDGGWAAFDVENDKLFLNKIPFSDMDSLCDTSCADITGRILEAFGLMMKRAPEKSLASDCFPTLRAACTRGIRYLASTQEPSGAWFGRWGCNYVYGTSHALCGLAYFDDTRVSGLVLRGIQWLGSKQQADGGWGESLLSYRSPSQDWQGSTPSQTAWALMGLLAHLSPKDLAIQRGIQYLVATLQPEKGIGSSWPQSVFTGTGFPNHFYLGYDYYRHYFPMMALGRYLQESSSLTPDLHIVIDEGRFQICSRLIPDATVVNLLKFDFQDISQHATFALPGNPSVCLFQTSLEDSQRKCRQIGCICHDFTFRIDDVLDVQKLESALYRLMDIGNWGQLGARLRLRSDSRLEYHLPASYTKTRPPFIFTTVNYDMNIDEHPIGAKLPKQNYDQSFLSPPGRFFEPLVCHPESPKELADWIYSDRPQLHIHVVSFRDTTLITTSYVHTLFDAISRTSFWKAWGAVLRGHEEEIPPMVPFDQDPLHTLGQDYPKERYHNFGLLLTGFSLVMFGIRYMLELLFTQDVVDHTIRVPGTYVKKMREQARQELAEAAPKGAEIPFVSEGDIVISWWMRTMITALKPSPERPILLMNVFNVWRLFPEWFPPNGAGFIGNAFFYSYTLLSSNKVIHDGSLAYTASKNRQALMEHRTREQVQAMTAIQRKSYKRTAPVIGRTNNFFMACTNQQMSGNFNADFSGAVIKPGVPLAHRAHALGQPSYINDIEHARGYPTRNVVRILGKDAAGDWWLLFKTRSGAWREIHRQLMSIYDGDEPRLEGEVTEVTKS</sequence>
<accession>A0A0A2IL23</accession>
<dbReference type="NCBIfam" id="TIGR01507">
    <property type="entry name" value="hopene_cyclase"/>
    <property type="match status" value="1"/>
</dbReference>
<dbReference type="InterPro" id="IPR006400">
    <property type="entry name" value="Hopene-cyclase"/>
</dbReference>
<dbReference type="GO" id="GO:0016740">
    <property type="term" value="F:transferase activity"/>
    <property type="evidence" value="ECO:0007669"/>
    <property type="project" value="UniProtKB-KW"/>
</dbReference>
<feature type="domain" description="Squalene cyclase C-terminal" evidence="3">
    <location>
        <begin position="336"/>
        <end position="666"/>
    </location>
</feature>
<dbReference type="PANTHER" id="PTHR11764:SF82">
    <property type="entry name" value="TERPENE CYCLASE_MUTASE FAMILY MEMBER"/>
    <property type="match status" value="1"/>
</dbReference>
<dbReference type="RefSeq" id="XP_016594723.1">
    <property type="nucleotide sequence ID" value="XM_016743658.1"/>
</dbReference>
<dbReference type="PANTHER" id="PTHR11764">
    <property type="entry name" value="TERPENE CYCLASE/MUTASE FAMILY MEMBER"/>
    <property type="match status" value="1"/>
</dbReference>
<evidence type="ECO:0000256" key="1">
    <source>
        <dbReference type="ARBA" id="ARBA00022737"/>
    </source>
</evidence>
<dbReference type="GeneID" id="27679078"/>
<dbReference type="HOGENOM" id="CLU_267546_0_0_1"/>
<dbReference type="STRING" id="27334.A0A0A2IL23"/>
<protein>
    <submittedName>
        <fullName evidence="5">Terpenoid cyclases/protein prenyltransferase alpha-alpha toroid</fullName>
    </submittedName>
</protein>
<evidence type="ECO:0000259" key="4">
    <source>
        <dbReference type="Pfam" id="PF13249"/>
    </source>
</evidence>
<dbReference type="GO" id="GO:0016866">
    <property type="term" value="F:intramolecular transferase activity"/>
    <property type="evidence" value="ECO:0007669"/>
    <property type="project" value="InterPro"/>
</dbReference>
<feature type="domain" description="Squalene cyclase N-terminal" evidence="4">
    <location>
        <begin position="30"/>
        <end position="327"/>
    </location>
</feature>
<dbReference type="OrthoDB" id="21502at2759"/>
<organism evidence="5 6">
    <name type="scientific">Penicillium expansum</name>
    <name type="common">Blue mold rot fungus</name>
    <dbReference type="NCBI Taxonomy" id="27334"/>
    <lineage>
        <taxon>Eukaryota</taxon>
        <taxon>Fungi</taxon>
        <taxon>Dikarya</taxon>
        <taxon>Ascomycota</taxon>
        <taxon>Pezizomycotina</taxon>
        <taxon>Eurotiomycetes</taxon>
        <taxon>Eurotiomycetidae</taxon>
        <taxon>Eurotiales</taxon>
        <taxon>Aspergillaceae</taxon>
        <taxon>Penicillium</taxon>
    </lineage>
</organism>
<dbReference type="SFLD" id="SFLDG01016">
    <property type="entry name" value="Prenyltransferase_Like_2"/>
    <property type="match status" value="1"/>
</dbReference>
<name>A0A0A2IL23_PENEN</name>
<dbReference type="CDD" id="cd02892">
    <property type="entry name" value="SQCY_1"/>
    <property type="match status" value="1"/>
</dbReference>
<keyword evidence="6" id="KW-1185">Reference proteome</keyword>
<dbReference type="GO" id="GO:0016104">
    <property type="term" value="P:triterpenoid biosynthetic process"/>
    <property type="evidence" value="ECO:0007669"/>
    <property type="project" value="InterPro"/>
</dbReference>
<dbReference type="Gene3D" id="3.30.559.10">
    <property type="entry name" value="Chloramphenicol acetyltransferase-like domain"/>
    <property type="match status" value="2"/>
</dbReference>
<dbReference type="InterPro" id="IPR032697">
    <property type="entry name" value="SQ_cyclase_N"/>
</dbReference>